<evidence type="ECO:0000313" key="1">
    <source>
        <dbReference type="EMBL" id="TDW94894.1"/>
    </source>
</evidence>
<comment type="caution">
    <text evidence="1">The sequence shown here is derived from an EMBL/GenBank/DDBJ whole genome shotgun (WGS) entry which is preliminary data.</text>
</comment>
<proteinExistence type="predicted"/>
<name>A0ABY2FP18_9ACTN</name>
<protein>
    <submittedName>
        <fullName evidence="1">Uncharacterized protein</fullName>
    </submittedName>
</protein>
<evidence type="ECO:0000313" key="2">
    <source>
        <dbReference type="Proteomes" id="UP000295060"/>
    </source>
</evidence>
<sequence>MSTRSAVLVPTYRVVARSIRQLLASSTRRIRPRLLASSTRVRTSRLTRSSTRSAVLVPTTRGVVARSIRRPLAGAIRRHIPSTINLAYSLVDVPNTIRNCTGFTTRSAVLVPNHRVVAHSIRRLLAGSTRRIRPRLLASSTRARAGRFIRSSSVVRVRATRVVAHSICPGRARVLVSYVRLGSFVRLRICNRDAVHSRVAGRTLVVGNVSFTVGGGVLRRISRRLVGGDIRIYGVGPVRALGRNLIAIVGVSCNFICRLIRGVVCGLICGDRRSIVSGLAVTARRRVGACLCVSLHRGLRIARLLIARDIRVGRRLGRLRLLRKTDNDVAVLKREAVRRLVRLVHDPNS</sequence>
<dbReference type="RefSeq" id="WP_134128235.1">
    <property type="nucleotide sequence ID" value="NZ_SODU01000001.1"/>
</dbReference>
<gene>
    <name evidence="1" type="ORF">EV137_2217</name>
</gene>
<dbReference type="Proteomes" id="UP000295060">
    <property type="component" value="Unassembled WGS sequence"/>
</dbReference>
<accession>A0ABY2FP18</accession>
<reference evidence="1 2" key="1">
    <citation type="submission" date="2019-03" db="EMBL/GenBank/DDBJ databases">
        <title>Genomic Encyclopedia of Type Strains, Phase III (KMG-III): the genomes of soil and plant-associated and newly described type strains.</title>
        <authorList>
            <person name="Whitman W."/>
        </authorList>
    </citation>
    <scope>NUCLEOTIDE SEQUENCE [LARGE SCALE GENOMIC DNA]</scope>
    <source>
        <strain evidence="1 2">VKMAc-2574</strain>
    </source>
</reference>
<dbReference type="EMBL" id="SODU01000001">
    <property type="protein sequence ID" value="TDW94894.1"/>
    <property type="molecule type" value="Genomic_DNA"/>
</dbReference>
<keyword evidence="2" id="KW-1185">Reference proteome</keyword>
<organism evidence="1 2">
    <name type="scientific">Kribbella pratensis</name>
    <dbReference type="NCBI Taxonomy" id="2512112"/>
    <lineage>
        <taxon>Bacteria</taxon>
        <taxon>Bacillati</taxon>
        <taxon>Actinomycetota</taxon>
        <taxon>Actinomycetes</taxon>
        <taxon>Propionibacteriales</taxon>
        <taxon>Kribbellaceae</taxon>
        <taxon>Kribbella</taxon>
    </lineage>
</organism>